<keyword evidence="2" id="KW-0012">Acyltransferase</keyword>
<name>A0A2N3HSR9_9BACT</name>
<dbReference type="EMBL" id="MVDE01000050">
    <property type="protein sequence ID" value="PKQ61087.1"/>
    <property type="molecule type" value="Genomic_DNA"/>
</dbReference>
<dbReference type="RefSeq" id="WP_101311633.1">
    <property type="nucleotide sequence ID" value="NZ_CAXXEE010000003.1"/>
</dbReference>
<dbReference type="SUPFAM" id="SSF55729">
    <property type="entry name" value="Acyl-CoA N-acyltransferases (Nat)"/>
    <property type="match status" value="1"/>
</dbReference>
<evidence type="ECO:0000256" key="2">
    <source>
        <dbReference type="ARBA" id="ARBA00023315"/>
    </source>
</evidence>
<dbReference type="Gene3D" id="3.40.630.30">
    <property type="match status" value="1"/>
</dbReference>
<dbReference type="CDD" id="cd04301">
    <property type="entry name" value="NAT_SF"/>
    <property type="match status" value="1"/>
</dbReference>
<keyword evidence="1 4" id="KW-0808">Transferase</keyword>
<dbReference type="PANTHER" id="PTHR43072">
    <property type="entry name" value="N-ACETYLTRANSFERASE"/>
    <property type="match status" value="1"/>
</dbReference>
<dbReference type="InterPro" id="IPR016181">
    <property type="entry name" value="Acyl_CoA_acyltransferase"/>
</dbReference>
<comment type="caution">
    <text evidence="4">The sequence shown here is derived from an EMBL/GenBank/DDBJ whole genome shotgun (WGS) entry which is preliminary data.</text>
</comment>
<protein>
    <submittedName>
        <fullName evidence="4">Phosphinothricin acetyltransferase</fullName>
    </submittedName>
</protein>
<dbReference type="PROSITE" id="PS51186">
    <property type="entry name" value="GNAT"/>
    <property type="match status" value="1"/>
</dbReference>
<feature type="domain" description="N-acetyltransferase" evidence="3">
    <location>
        <begin position="1"/>
        <end position="161"/>
    </location>
</feature>
<keyword evidence="5" id="KW-1185">Reference proteome</keyword>
<gene>
    <name evidence="4" type="ORF">BZG01_20050</name>
</gene>
<dbReference type="Proteomes" id="UP000233618">
    <property type="component" value="Unassembled WGS sequence"/>
</dbReference>
<accession>A0A2N3HSR9</accession>
<evidence type="ECO:0000259" key="3">
    <source>
        <dbReference type="PROSITE" id="PS51186"/>
    </source>
</evidence>
<dbReference type="GO" id="GO:0016747">
    <property type="term" value="F:acyltransferase activity, transferring groups other than amino-acyl groups"/>
    <property type="evidence" value="ECO:0007669"/>
    <property type="project" value="InterPro"/>
</dbReference>
<dbReference type="AlphaFoldDB" id="A0A2N3HSR9"/>
<evidence type="ECO:0000313" key="5">
    <source>
        <dbReference type="Proteomes" id="UP000233618"/>
    </source>
</evidence>
<organism evidence="4 5">
    <name type="scientific">Labilibaculum manganireducens</name>
    <dbReference type="NCBI Taxonomy" id="1940525"/>
    <lineage>
        <taxon>Bacteria</taxon>
        <taxon>Pseudomonadati</taxon>
        <taxon>Bacteroidota</taxon>
        <taxon>Bacteroidia</taxon>
        <taxon>Marinilabiliales</taxon>
        <taxon>Marinifilaceae</taxon>
        <taxon>Labilibaculum</taxon>
    </lineage>
</organism>
<dbReference type="NCBIfam" id="NF040504">
    <property type="entry name" value="resist_ArsN1b"/>
    <property type="match status" value="1"/>
</dbReference>
<proteinExistence type="predicted"/>
<sequence>MIKNVCFSDVEDICKIYNHYVKNTVITFEEDEVSLKEMESRISSITTKLPWIVFSENGKMYGYAYASEWKSRCAYRYSVETTVYLHPDARGKGIGTLLYQELIRKLSKLELHAAIGGIALPNDASVALHEKIGFKKAAHFKQVGYKFNKWVDVGYWELILK</sequence>
<dbReference type="Pfam" id="PF13420">
    <property type="entry name" value="Acetyltransf_4"/>
    <property type="match status" value="1"/>
</dbReference>
<evidence type="ECO:0000313" key="4">
    <source>
        <dbReference type="EMBL" id="PKQ61087.1"/>
    </source>
</evidence>
<evidence type="ECO:0000256" key="1">
    <source>
        <dbReference type="ARBA" id="ARBA00022679"/>
    </source>
</evidence>
<dbReference type="InterPro" id="IPR000182">
    <property type="entry name" value="GNAT_dom"/>
</dbReference>
<dbReference type="PANTHER" id="PTHR43072:SF23">
    <property type="entry name" value="UPF0039 PROTEIN C11D3.02C"/>
    <property type="match status" value="1"/>
</dbReference>
<reference evidence="4 5" key="1">
    <citation type="journal article" date="2017" name="Front. Microbiol.">
        <title>Labilibaculum manganireducens gen. nov., sp. nov. and Labilibaculum filiforme sp. nov., Novel Bacteroidetes Isolated from Subsurface Sediments of the Baltic Sea.</title>
        <authorList>
            <person name="Vandieken V."/>
            <person name="Marshall I.P."/>
            <person name="Niemann H."/>
            <person name="Engelen B."/>
            <person name="Cypionka H."/>
        </authorList>
    </citation>
    <scope>NUCLEOTIDE SEQUENCE [LARGE SCALE GENOMIC DNA]</scope>
    <source>
        <strain evidence="4 5">59.10-2M</strain>
    </source>
</reference>